<evidence type="ECO:0000256" key="1">
    <source>
        <dbReference type="SAM" id="Phobius"/>
    </source>
</evidence>
<dbReference type="AlphaFoldDB" id="A0A061BTL9"/>
<keyword evidence="1" id="KW-0812">Transmembrane</keyword>
<name>A0A061BTL9_BABBI</name>
<dbReference type="VEuPathDB" id="PiroplasmaDB:BBBOND_0004980"/>
<dbReference type="RefSeq" id="XP_012770782.1">
    <property type="nucleotide sequence ID" value="XM_012915328.1"/>
</dbReference>
<proteinExistence type="predicted"/>
<evidence type="ECO:0000313" key="2">
    <source>
        <dbReference type="EMBL" id="CDR71839.1"/>
    </source>
</evidence>
<keyword evidence="1" id="KW-0472">Membrane</keyword>
<dbReference type="KEGG" id="bbig:BBBOND_0004980"/>
<dbReference type="GeneID" id="24562056"/>
<sequence length="149" mass="16159">MRRVRRGCGIPGSVGVGGPGWGDTGVRVKLRGLGAAVVEGTGSGSGTCCSWLRGLGGEKEDGLGRLKRPTHYYNTHTGRHFTVAASDRLHQIPTQQLSNRVSTQESATDTNSSPAPYIIVPVALIIVVICVMVYFRIRPFHRVRYLLRS</sequence>
<accession>A0A061BTL9</accession>
<gene>
    <name evidence="2" type="ORF">BBBOND_0004980</name>
</gene>
<reference evidence="2" key="1">
    <citation type="journal article" date="2014" name="Nucleic Acids Res.">
        <title>The evolutionary dynamics of variant antigen genes in Babesia reveal a history of genomic innovation underlying host-parasite interaction.</title>
        <authorList>
            <person name="Jackson A.P."/>
            <person name="Otto T.D."/>
            <person name="Darby A."/>
            <person name="Ramaprasad A."/>
            <person name="Xia D."/>
            <person name="Echaide I.E."/>
            <person name="Farber M."/>
            <person name="Gahlot S."/>
            <person name="Gamble J."/>
            <person name="Gupta D."/>
            <person name="Gupta Y."/>
            <person name="Jackson L."/>
            <person name="Malandrin L."/>
            <person name="Malas T.B."/>
            <person name="Moussa E."/>
            <person name="Nair M."/>
            <person name="Reid AJ."/>
            <person name="Sanders M."/>
            <person name="Sharma J."/>
            <person name="Tracey A."/>
            <person name="Quail M.A."/>
            <person name="Weir W."/>
            <person name="Wastling J.M."/>
            <person name="Hall N."/>
            <person name="Willadsen P."/>
            <person name="Lingelbach K."/>
            <person name="Shiels B."/>
            <person name="Tait A."/>
            <person name="Berriman M."/>
            <person name="Allred D.R."/>
            <person name="Pain A."/>
        </authorList>
    </citation>
    <scope>NUCLEOTIDE SEQUENCE</scope>
    <source>
        <strain evidence="2">Bond</strain>
    </source>
</reference>
<feature type="transmembrane region" description="Helical" evidence="1">
    <location>
        <begin position="115"/>
        <end position="135"/>
    </location>
</feature>
<organism evidence="2">
    <name type="scientific">Babesia bigemina</name>
    <dbReference type="NCBI Taxonomy" id="5866"/>
    <lineage>
        <taxon>Eukaryota</taxon>
        <taxon>Sar</taxon>
        <taxon>Alveolata</taxon>
        <taxon>Apicomplexa</taxon>
        <taxon>Aconoidasida</taxon>
        <taxon>Piroplasmida</taxon>
        <taxon>Babesiidae</taxon>
        <taxon>Babesia</taxon>
    </lineage>
</organism>
<dbReference type="EMBL" id="LK055195">
    <property type="protein sequence ID" value="CDR71839.1"/>
    <property type="molecule type" value="Genomic_DNA"/>
</dbReference>
<reference evidence="2" key="2">
    <citation type="submission" date="2014-06" db="EMBL/GenBank/DDBJ databases">
        <authorList>
            <person name="Aslett M."/>
            <person name="De Silva Nishadi"/>
        </authorList>
    </citation>
    <scope>NUCLEOTIDE SEQUENCE</scope>
    <source>
        <strain evidence="2">Bond</strain>
    </source>
</reference>
<keyword evidence="1" id="KW-1133">Transmembrane helix</keyword>
<protein>
    <submittedName>
        <fullName evidence="2">Uncharacterized protein</fullName>
    </submittedName>
</protein>